<name>A0AC35GQ44_9BILA</name>
<organism evidence="1 2">
    <name type="scientific">Panagrolaimus sp. PS1159</name>
    <dbReference type="NCBI Taxonomy" id="55785"/>
    <lineage>
        <taxon>Eukaryota</taxon>
        <taxon>Metazoa</taxon>
        <taxon>Ecdysozoa</taxon>
        <taxon>Nematoda</taxon>
        <taxon>Chromadorea</taxon>
        <taxon>Rhabditida</taxon>
        <taxon>Tylenchina</taxon>
        <taxon>Panagrolaimomorpha</taxon>
        <taxon>Panagrolaimoidea</taxon>
        <taxon>Panagrolaimidae</taxon>
        <taxon>Panagrolaimus</taxon>
    </lineage>
</organism>
<evidence type="ECO:0000313" key="1">
    <source>
        <dbReference type="Proteomes" id="UP000887580"/>
    </source>
</evidence>
<dbReference type="WBParaSite" id="PS1159_v2.g7482.t1">
    <property type="protein sequence ID" value="PS1159_v2.g7482.t1"/>
    <property type="gene ID" value="PS1159_v2.g7482"/>
</dbReference>
<dbReference type="Proteomes" id="UP000887580">
    <property type="component" value="Unplaced"/>
</dbReference>
<proteinExistence type="predicted"/>
<evidence type="ECO:0000313" key="2">
    <source>
        <dbReference type="WBParaSite" id="PS1159_v2.g7482.t1"/>
    </source>
</evidence>
<reference evidence="2" key="1">
    <citation type="submission" date="2022-11" db="UniProtKB">
        <authorList>
            <consortium name="WormBaseParasite"/>
        </authorList>
    </citation>
    <scope>IDENTIFICATION</scope>
</reference>
<accession>A0AC35GQ44</accession>
<protein>
    <submittedName>
        <fullName evidence="2">Regulator of chromosome condensation</fullName>
    </submittedName>
</protein>
<sequence>MKNNATREEAPKVGKRKITAVENGTSPTAIKKNKRAKSLLAYTDFVNEIAGDRILSCGEGEQLGHPGRTTTKKPRAIGTLPDDTKILQVVAGGVHTTMLTDQHQVYSCGINEGGTVPVKDLAAEETKDQLTIIEFTDAVKKEGKIVQLTSGAGFTAALTDLGSVIAWGNLRDENGAV</sequence>